<dbReference type="Proteomes" id="UP001480082">
    <property type="component" value="Unassembled WGS sequence"/>
</dbReference>
<proteinExistence type="predicted"/>
<gene>
    <name evidence="1" type="ORF">NKI81_08215</name>
</gene>
<reference evidence="1 2" key="1">
    <citation type="journal article" date="2024" name="Proc. Natl. Acad. Sci. U.S.A.">
        <title>The evolutionary genomics of adaptation to stress in wild rhizobium bacteria.</title>
        <authorList>
            <person name="Kehlet-Delgado H."/>
            <person name="Montoya A.P."/>
            <person name="Jensen K.T."/>
            <person name="Wendlandt C.E."/>
            <person name="Dexheimer C."/>
            <person name="Roberts M."/>
            <person name="Torres Martinez L."/>
            <person name="Friesen M.L."/>
            <person name="Griffitts J.S."/>
            <person name="Porter S.S."/>
        </authorList>
    </citation>
    <scope>NUCLEOTIDE SEQUENCE [LARGE SCALE GENOMIC DNA]</scope>
    <source>
        <strain evidence="1 2">M0468</strain>
    </source>
</reference>
<evidence type="ECO:0000313" key="1">
    <source>
        <dbReference type="EMBL" id="MER9283946.1"/>
    </source>
</evidence>
<sequence length="81" mass="8834">MNWRRAMQLGEIIANTLAILLLVCFLASTFFLFGKPLWPEQHARMIIIVPVDAMATASTSRGGSPVLPGTFQTGLAHPRPS</sequence>
<keyword evidence="2" id="KW-1185">Reference proteome</keyword>
<evidence type="ECO:0000313" key="2">
    <source>
        <dbReference type="Proteomes" id="UP001480082"/>
    </source>
</evidence>
<dbReference type="EMBL" id="JAMYRI010000004">
    <property type="protein sequence ID" value="MER9283946.1"/>
    <property type="molecule type" value="Genomic_DNA"/>
</dbReference>
<protein>
    <submittedName>
        <fullName evidence="1">Polymerase</fullName>
    </submittedName>
</protein>
<organism evidence="1 2">
    <name type="scientific">Mesorhizobium australicum</name>
    <dbReference type="NCBI Taxonomy" id="536018"/>
    <lineage>
        <taxon>Bacteria</taxon>
        <taxon>Pseudomonadati</taxon>
        <taxon>Pseudomonadota</taxon>
        <taxon>Alphaproteobacteria</taxon>
        <taxon>Hyphomicrobiales</taxon>
        <taxon>Phyllobacteriaceae</taxon>
        <taxon>Mesorhizobium</taxon>
    </lineage>
</organism>
<name>A0ACC6SW02_9HYPH</name>
<accession>A0ACC6SW02</accession>
<comment type="caution">
    <text evidence="1">The sequence shown here is derived from an EMBL/GenBank/DDBJ whole genome shotgun (WGS) entry which is preliminary data.</text>
</comment>